<accession>A0A8J7CC09</accession>
<evidence type="ECO:0000259" key="1">
    <source>
        <dbReference type="Pfam" id="PF01368"/>
    </source>
</evidence>
<feature type="domain" description="DDH" evidence="1">
    <location>
        <begin position="20"/>
        <end position="166"/>
    </location>
</feature>
<evidence type="ECO:0000259" key="2">
    <source>
        <dbReference type="Pfam" id="PF02272"/>
    </source>
</evidence>
<dbReference type="SUPFAM" id="SSF64182">
    <property type="entry name" value="DHH phosphoesterases"/>
    <property type="match status" value="1"/>
</dbReference>
<protein>
    <submittedName>
        <fullName evidence="3">Bifunctional oligoribonuclease/PAP phosphatase NrnA</fullName>
    </submittedName>
</protein>
<name>A0A8J7CC09_9BACT</name>
<dbReference type="EMBL" id="JACXWD010000003">
    <property type="protein sequence ID" value="MBD3866867.1"/>
    <property type="molecule type" value="Genomic_DNA"/>
</dbReference>
<evidence type="ECO:0000313" key="3">
    <source>
        <dbReference type="EMBL" id="MBD3866867.1"/>
    </source>
</evidence>
<dbReference type="InterPro" id="IPR038763">
    <property type="entry name" value="DHH_sf"/>
</dbReference>
<dbReference type="Proteomes" id="UP000648239">
    <property type="component" value="Unassembled WGS sequence"/>
</dbReference>
<dbReference type="PANTHER" id="PTHR47618:SF1">
    <property type="entry name" value="BIFUNCTIONAL OLIGORIBONUCLEASE AND PAP PHOSPHATASE NRNA"/>
    <property type="match status" value="1"/>
</dbReference>
<organism evidence="3 4">
    <name type="scientific">Candidatus Polarisedimenticola svalbardensis</name>
    <dbReference type="NCBI Taxonomy" id="2886004"/>
    <lineage>
        <taxon>Bacteria</taxon>
        <taxon>Pseudomonadati</taxon>
        <taxon>Acidobacteriota</taxon>
        <taxon>Candidatus Polarisedimenticolia</taxon>
        <taxon>Candidatus Polarisedimenticolales</taxon>
        <taxon>Candidatus Polarisedimenticolaceae</taxon>
        <taxon>Candidatus Polarisedimenticola</taxon>
    </lineage>
</organism>
<evidence type="ECO:0000313" key="4">
    <source>
        <dbReference type="Proteomes" id="UP000648239"/>
    </source>
</evidence>
<comment type="caution">
    <text evidence="3">The sequence shown here is derived from an EMBL/GenBank/DDBJ whole genome shotgun (WGS) entry which is preliminary data.</text>
</comment>
<dbReference type="InterPro" id="IPR001667">
    <property type="entry name" value="DDH_dom"/>
</dbReference>
<dbReference type="InterPro" id="IPR051319">
    <property type="entry name" value="Oligoribo/pAp-PDE_c-di-AMP_PDE"/>
</dbReference>
<dbReference type="AlphaFoldDB" id="A0A8J7CC09"/>
<reference evidence="3 4" key="1">
    <citation type="submission" date="2020-08" db="EMBL/GenBank/DDBJ databases">
        <title>Acidobacteriota in marine sediments use diverse sulfur dissimilation pathways.</title>
        <authorList>
            <person name="Wasmund K."/>
        </authorList>
    </citation>
    <scope>NUCLEOTIDE SEQUENCE [LARGE SCALE GENOMIC DNA]</scope>
    <source>
        <strain evidence="3">MAG AM4</strain>
    </source>
</reference>
<dbReference type="PANTHER" id="PTHR47618">
    <property type="entry name" value="BIFUNCTIONAL OLIGORIBONUCLEASE AND PAP PHOSPHATASE NRNA"/>
    <property type="match status" value="1"/>
</dbReference>
<gene>
    <name evidence="3" type="ORF">IFK94_01990</name>
</gene>
<feature type="domain" description="DHHA1" evidence="2">
    <location>
        <begin position="249"/>
        <end position="317"/>
    </location>
</feature>
<proteinExistence type="predicted"/>
<dbReference type="Gene3D" id="3.90.1640.10">
    <property type="entry name" value="inorganic pyrophosphatase (n-terminal core)"/>
    <property type="match status" value="1"/>
</dbReference>
<dbReference type="GO" id="GO:0003676">
    <property type="term" value="F:nucleic acid binding"/>
    <property type="evidence" value="ECO:0007669"/>
    <property type="project" value="InterPro"/>
</dbReference>
<sequence length="329" mass="35105">MIEESGHRLFREVISSHDAVVLTAHMHPDGDALGSQLGLAAFLMSQGIEVTILNPDPVSETLKFIVDPRHNVQTFDPKLHQAILRGAARIILLDNSAPDRLGSMEGAMVENAGRVLCIDHHPSRNPPWADMILDQASSATAAMVFELVARQGWTPDQAAARALFTGLATDTGFFRFNSTNPQAHRIAADLLEIGVDTAATFQAVNERNTPAYTRLLGEALSGLRLDAGGAVVSVRIDTDTQVRCDARGVDTSEMTTPLLAIDGVRIALLFRDLGDGDIKVSLRSKGDINVHALAMKFGGGGHLNASGIVLAGDLGQLVDQVVAEAVRLI</sequence>
<dbReference type="Pfam" id="PF01368">
    <property type="entry name" value="DHH"/>
    <property type="match status" value="1"/>
</dbReference>
<dbReference type="Gene3D" id="3.10.310.30">
    <property type="match status" value="1"/>
</dbReference>
<dbReference type="InterPro" id="IPR003156">
    <property type="entry name" value="DHHA1_dom"/>
</dbReference>
<dbReference type="Pfam" id="PF02272">
    <property type="entry name" value="DHHA1"/>
    <property type="match status" value="1"/>
</dbReference>